<name>A0A2W5FRJ7_9BACT</name>
<gene>
    <name evidence="5" type="ORF">DI586_00005</name>
</gene>
<dbReference type="PANTHER" id="PTHR45138:SF9">
    <property type="entry name" value="DIGUANYLATE CYCLASE DGCM-RELATED"/>
    <property type="match status" value="1"/>
</dbReference>
<dbReference type="GO" id="GO:1902201">
    <property type="term" value="P:negative regulation of bacterial-type flagellum-dependent cell motility"/>
    <property type="evidence" value="ECO:0007669"/>
    <property type="project" value="TreeGrafter"/>
</dbReference>
<dbReference type="InterPro" id="IPR000160">
    <property type="entry name" value="GGDEF_dom"/>
</dbReference>
<comment type="catalytic activity">
    <reaction evidence="2">
        <text>2 GTP = 3',3'-c-di-GMP + 2 diphosphate</text>
        <dbReference type="Rhea" id="RHEA:24898"/>
        <dbReference type="ChEBI" id="CHEBI:33019"/>
        <dbReference type="ChEBI" id="CHEBI:37565"/>
        <dbReference type="ChEBI" id="CHEBI:58805"/>
        <dbReference type="EC" id="2.7.7.65"/>
    </reaction>
</comment>
<evidence type="ECO:0000256" key="2">
    <source>
        <dbReference type="ARBA" id="ARBA00034247"/>
    </source>
</evidence>
<dbReference type="CDD" id="cd01949">
    <property type="entry name" value="GGDEF"/>
    <property type="match status" value="1"/>
</dbReference>
<organism evidence="5 6">
    <name type="scientific">Micavibrio aeruginosavorus</name>
    <dbReference type="NCBI Taxonomy" id="349221"/>
    <lineage>
        <taxon>Bacteria</taxon>
        <taxon>Pseudomonadati</taxon>
        <taxon>Bdellovibrionota</taxon>
        <taxon>Bdellovibrionia</taxon>
        <taxon>Bdellovibrionales</taxon>
        <taxon>Pseudobdellovibrionaceae</taxon>
        <taxon>Micavibrio</taxon>
    </lineage>
</organism>
<dbReference type="GO" id="GO:0052621">
    <property type="term" value="F:diguanylate cyclase activity"/>
    <property type="evidence" value="ECO:0007669"/>
    <property type="project" value="UniProtKB-EC"/>
</dbReference>
<keyword evidence="3" id="KW-0175">Coiled coil</keyword>
<dbReference type="Pfam" id="PF00990">
    <property type="entry name" value="GGDEF"/>
    <property type="match status" value="1"/>
</dbReference>
<dbReference type="Proteomes" id="UP000249739">
    <property type="component" value="Unassembled WGS sequence"/>
</dbReference>
<dbReference type="SMART" id="SM00267">
    <property type="entry name" value="GGDEF"/>
    <property type="match status" value="1"/>
</dbReference>
<dbReference type="EC" id="2.7.7.65" evidence="1"/>
<evidence type="ECO:0000256" key="3">
    <source>
        <dbReference type="SAM" id="Coils"/>
    </source>
</evidence>
<accession>A0A2W5FRJ7</accession>
<proteinExistence type="predicted"/>
<dbReference type="SUPFAM" id="SSF55073">
    <property type="entry name" value="Nucleotide cyclase"/>
    <property type="match status" value="1"/>
</dbReference>
<feature type="non-terminal residue" evidence="5">
    <location>
        <position position="332"/>
    </location>
</feature>
<reference evidence="5 6" key="1">
    <citation type="submission" date="2017-08" db="EMBL/GenBank/DDBJ databases">
        <title>Infants hospitalized years apart are colonized by the same room-sourced microbial strains.</title>
        <authorList>
            <person name="Brooks B."/>
            <person name="Olm M.R."/>
            <person name="Firek B.A."/>
            <person name="Baker R."/>
            <person name="Thomas B.C."/>
            <person name="Morowitz M.J."/>
            <person name="Banfield J.F."/>
        </authorList>
    </citation>
    <scope>NUCLEOTIDE SEQUENCE [LARGE SCALE GENOMIC DNA]</scope>
    <source>
        <strain evidence="5">S2_006_000_R2_64</strain>
    </source>
</reference>
<dbReference type="InterPro" id="IPR029787">
    <property type="entry name" value="Nucleotide_cyclase"/>
</dbReference>
<dbReference type="InterPro" id="IPR043128">
    <property type="entry name" value="Rev_trsase/Diguanyl_cyclase"/>
</dbReference>
<dbReference type="PANTHER" id="PTHR45138">
    <property type="entry name" value="REGULATORY COMPONENTS OF SENSORY TRANSDUCTION SYSTEM"/>
    <property type="match status" value="1"/>
</dbReference>
<sequence>MQAKEKSRSQEIAQQVQDRLRREDLSPIPEIYELWFIYFARSKTEVVRAVDILIENNKKITDQQCLDVYTRHLGELKNEQTVRRAGEQIQATIDEVTGRVKDVQDAAIDYSQSLVDVSHRITASKNPQEVEDAIRSATIKTKSMIEQNQKLEQELAQSTLLMAELKRDLEYVRREAMTDGLTGLANRKAFDEEINMLIAEATQSRKPFSLLMVDIDHFKSFNDNFGHQVGDQVLRLVARTLRDGLKGRDFAARYGGEEFAILLPETSMQSALAVGNSLRLAIAMKDVINRSSGDILGRITMSVGVAEYAFEKAPEDLVERADSALYVAKHNG</sequence>
<dbReference type="FunFam" id="3.30.70.270:FF:000001">
    <property type="entry name" value="Diguanylate cyclase domain protein"/>
    <property type="match status" value="1"/>
</dbReference>
<dbReference type="Gene3D" id="3.30.70.270">
    <property type="match status" value="1"/>
</dbReference>
<evidence type="ECO:0000259" key="4">
    <source>
        <dbReference type="PROSITE" id="PS50887"/>
    </source>
</evidence>
<comment type="caution">
    <text evidence="5">The sequence shown here is derived from an EMBL/GenBank/DDBJ whole genome shotgun (WGS) entry which is preliminary data.</text>
</comment>
<feature type="coiled-coil region" evidence="3">
    <location>
        <begin position="134"/>
        <end position="168"/>
    </location>
</feature>
<dbReference type="AlphaFoldDB" id="A0A2W5FRJ7"/>
<dbReference type="GO" id="GO:0005886">
    <property type="term" value="C:plasma membrane"/>
    <property type="evidence" value="ECO:0007669"/>
    <property type="project" value="TreeGrafter"/>
</dbReference>
<dbReference type="EMBL" id="QFOT01000001">
    <property type="protein sequence ID" value="PZP57523.1"/>
    <property type="molecule type" value="Genomic_DNA"/>
</dbReference>
<dbReference type="GO" id="GO:0043709">
    <property type="term" value="P:cell adhesion involved in single-species biofilm formation"/>
    <property type="evidence" value="ECO:0007669"/>
    <property type="project" value="TreeGrafter"/>
</dbReference>
<evidence type="ECO:0000313" key="5">
    <source>
        <dbReference type="EMBL" id="PZP57523.1"/>
    </source>
</evidence>
<feature type="domain" description="GGDEF" evidence="4">
    <location>
        <begin position="206"/>
        <end position="332"/>
    </location>
</feature>
<evidence type="ECO:0000256" key="1">
    <source>
        <dbReference type="ARBA" id="ARBA00012528"/>
    </source>
</evidence>
<protein>
    <recommendedName>
        <fullName evidence="1">diguanylate cyclase</fullName>
        <ecNumber evidence="1">2.7.7.65</ecNumber>
    </recommendedName>
</protein>
<dbReference type="PROSITE" id="PS50887">
    <property type="entry name" value="GGDEF"/>
    <property type="match status" value="1"/>
</dbReference>
<dbReference type="InterPro" id="IPR050469">
    <property type="entry name" value="Diguanylate_Cyclase"/>
</dbReference>
<dbReference type="NCBIfam" id="TIGR00254">
    <property type="entry name" value="GGDEF"/>
    <property type="match status" value="1"/>
</dbReference>
<evidence type="ECO:0000313" key="6">
    <source>
        <dbReference type="Proteomes" id="UP000249739"/>
    </source>
</evidence>